<protein>
    <recommendedName>
        <fullName evidence="3">Lipoprotein</fullName>
    </recommendedName>
</protein>
<accession>A0A161GWN1</accession>
<dbReference type="PATRIC" id="fig|1335048.3.peg.2328"/>
<sequence length="120" mass="11648">MRAAGIIGMVGAGVLGACSAPAPEAAAPSGRIPVAVEGKAFLAEIGPGPDGVRFTPAGAVPVRGMSVAVRRAAVPLDYSEGRVAKEAAALACEGQGGRFDGSAHGKFAGAGVWEFAGACA</sequence>
<proteinExistence type="predicted"/>
<evidence type="ECO:0008006" key="3">
    <source>
        <dbReference type="Google" id="ProtNLM"/>
    </source>
</evidence>
<organism evidence="1 2">
    <name type="scientific">Frigidibacter mobilis</name>
    <dbReference type="NCBI Taxonomy" id="1335048"/>
    <lineage>
        <taxon>Bacteria</taxon>
        <taxon>Pseudomonadati</taxon>
        <taxon>Pseudomonadota</taxon>
        <taxon>Alphaproteobacteria</taxon>
        <taxon>Rhodobacterales</taxon>
        <taxon>Paracoccaceae</taxon>
        <taxon>Frigidibacter</taxon>
    </lineage>
</organism>
<dbReference type="KEGG" id="daa:AKL17_2233"/>
<gene>
    <name evidence="1" type="ORF">AKL17_2233</name>
</gene>
<evidence type="ECO:0000313" key="2">
    <source>
        <dbReference type="Proteomes" id="UP000076128"/>
    </source>
</evidence>
<dbReference type="EMBL" id="CP012661">
    <property type="protein sequence ID" value="AMY69479.1"/>
    <property type="molecule type" value="Genomic_DNA"/>
</dbReference>
<dbReference type="OrthoDB" id="7873028at2"/>
<evidence type="ECO:0000313" key="1">
    <source>
        <dbReference type="EMBL" id="AMY69479.1"/>
    </source>
</evidence>
<name>A0A161GWN1_9RHOB</name>
<dbReference type="PROSITE" id="PS51257">
    <property type="entry name" value="PROKAR_LIPOPROTEIN"/>
    <property type="match status" value="1"/>
</dbReference>
<reference evidence="1 2" key="1">
    <citation type="submission" date="2015-09" db="EMBL/GenBank/DDBJ databases">
        <title>Complete genome sequence of Defluviimonas alba cai42t isolated from an oilfield in Xinjiang.</title>
        <authorList>
            <person name="Geng S."/>
            <person name="Pan X."/>
            <person name="Wu X."/>
        </authorList>
    </citation>
    <scope>NUCLEOTIDE SEQUENCE [LARGE SCALE GENOMIC DNA]</scope>
    <source>
        <strain evidence="2">cai42</strain>
    </source>
</reference>
<dbReference type="AlphaFoldDB" id="A0A161GWN1"/>
<keyword evidence="2" id="KW-1185">Reference proteome</keyword>
<dbReference type="Proteomes" id="UP000076128">
    <property type="component" value="Chromosome"/>
</dbReference>
<dbReference type="STRING" id="1335048.AKL17_2233"/>
<dbReference type="RefSeq" id="WP_066813213.1">
    <property type="nucleotide sequence ID" value="NZ_CP012661.1"/>
</dbReference>